<sequence>MGSVAYKIAVFVIGCLIVVGQCRPEHENTYEDGRASATTQVSSLENSKITVKWCLQRDCETKGEPYRDKTRACICCVTQPGAPCYHSQDECQKNCPIVRN</sequence>
<reference evidence="2" key="1">
    <citation type="journal article" date="2011" name="Plant Physiol.">
        <title>Comprehensive sequence analysis of 24,783 barley full-length cDNAs derived from 12 clone libraries.</title>
        <authorList>
            <person name="Matsumoto T."/>
            <person name="Tanaka T."/>
            <person name="Sakai H."/>
            <person name="Amano N."/>
            <person name="Kanamori H."/>
            <person name="Kurita K."/>
            <person name="Kikuta A."/>
            <person name="Kamiya K."/>
            <person name="Yamamoto M."/>
            <person name="Ikawa H."/>
            <person name="Fujii N."/>
            <person name="Hori K."/>
            <person name="Itoh T."/>
            <person name="Sato K."/>
        </authorList>
    </citation>
    <scope>NUCLEOTIDE SEQUENCE</scope>
    <source>
        <tissue evidence="2">Shoot</tissue>
    </source>
</reference>
<evidence type="ECO:0000256" key="1">
    <source>
        <dbReference type="SAM" id="SignalP"/>
    </source>
</evidence>
<dbReference type="EMBL" id="AK360090">
    <property type="protein sequence ID" value="BAJ91299.1"/>
    <property type="molecule type" value="mRNA"/>
</dbReference>
<dbReference type="AlphaFoldDB" id="F2D878"/>
<feature type="signal peptide" evidence="1">
    <location>
        <begin position="1"/>
        <end position="22"/>
    </location>
</feature>
<name>F2D878_HORVV</name>
<proteinExistence type="evidence at transcript level"/>
<accession>F2D878</accession>
<feature type="chain" id="PRO_5003277106" evidence="1">
    <location>
        <begin position="23"/>
        <end position="100"/>
    </location>
</feature>
<evidence type="ECO:0000313" key="2">
    <source>
        <dbReference type="EMBL" id="BAJ91299.1"/>
    </source>
</evidence>
<protein>
    <submittedName>
        <fullName evidence="2">Predicted protein</fullName>
    </submittedName>
</protein>
<organism evidence="2">
    <name type="scientific">Hordeum vulgare subsp. vulgare</name>
    <name type="common">Domesticated barley</name>
    <dbReference type="NCBI Taxonomy" id="112509"/>
    <lineage>
        <taxon>Eukaryota</taxon>
        <taxon>Viridiplantae</taxon>
        <taxon>Streptophyta</taxon>
        <taxon>Embryophyta</taxon>
        <taxon>Tracheophyta</taxon>
        <taxon>Spermatophyta</taxon>
        <taxon>Magnoliopsida</taxon>
        <taxon>Liliopsida</taxon>
        <taxon>Poales</taxon>
        <taxon>Poaceae</taxon>
        <taxon>BOP clade</taxon>
        <taxon>Pooideae</taxon>
        <taxon>Triticodae</taxon>
        <taxon>Triticeae</taxon>
        <taxon>Hordeinae</taxon>
        <taxon>Hordeum</taxon>
    </lineage>
</organism>
<keyword evidence="1" id="KW-0732">Signal</keyword>